<organism evidence="1 2">
    <name type="scientific">Paenibacillus albilobatus</name>
    <dbReference type="NCBI Taxonomy" id="2716884"/>
    <lineage>
        <taxon>Bacteria</taxon>
        <taxon>Bacillati</taxon>
        <taxon>Bacillota</taxon>
        <taxon>Bacilli</taxon>
        <taxon>Bacillales</taxon>
        <taxon>Paenibacillaceae</taxon>
        <taxon>Paenibacillus</taxon>
    </lineage>
</organism>
<reference evidence="1" key="1">
    <citation type="submission" date="2021-03" db="EMBL/GenBank/DDBJ databases">
        <title>Antimicrobial resistance genes in bacteria isolated from Japanese honey, and their potential for conferring macrolide and lincosamide resistance in the American foulbrood pathogen Paenibacillus larvae.</title>
        <authorList>
            <person name="Okamoto M."/>
            <person name="Kumagai M."/>
            <person name="Kanamori H."/>
            <person name="Takamatsu D."/>
        </authorList>
    </citation>
    <scope>NUCLEOTIDE SEQUENCE</scope>
    <source>
        <strain evidence="1">J2TS6</strain>
    </source>
</reference>
<proteinExistence type="predicted"/>
<dbReference type="RefSeq" id="WP_160042759.1">
    <property type="nucleotide sequence ID" value="NZ_BORQ01000003.1"/>
</dbReference>
<dbReference type="Proteomes" id="UP000679779">
    <property type="component" value="Unassembled WGS sequence"/>
</dbReference>
<dbReference type="EMBL" id="BORQ01000003">
    <property type="protein sequence ID" value="GIO31875.1"/>
    <property type="molecule type" value="Genomic_DNA"/>
</dbReference>
<gene>
    <name evidence="1" type="ORF">J2TS6_30160</name>
</gene>
<name>A0A919XJ88_9BACL</name>
<evidence type="ECO:0000313" key="1">
    <source>
        <dbReference type="EMBL" id="GIO31875.1"/>
    </source>
</evidence>
<accession>A0A919XJ88</accession>
<sequence length="150" mass="16753">MLHTESDTEPLAVQGTIRLHAIELFVIHLTKKNPSTFCGFGDHYRVLMRIVTSGGCGWGEMYFNEGNRPVDWTAWASWFEQVLHRNFKSVSSIETGLISNLRPFHLARLHLLCDALQGLSGTSGRGLGAEGEQVERSILMNTAEAYVSLF</sequence>
<keyword evidence="2" id="KW-1185">Reference proteome</keyword>
<evidence type="ECO:0000313" key="2">
    <source>
        <dbReference type="Proteomes" id="UP000679779"/>
    </source>
</evidence>
<dbReference type="AlphaFoldDB" id="A0A919XJ88"/>
<comment type="caution">
    <text evidence="1">The sequence shown here is derived from an EMBL/GenBank/DDBJ whole genome shotgun (WGS) entry which is preliminary data.</text>
</comment>
<protein>
    <submittedName>
        <fullName evidence="1">Uncharacterized protein</fullName>
    </submittedName>
</protein>